<name>A0A067PXA6_9AGAM</name>
<dbReference type="HOGENOM" id="CLU_013084_0_1_1"/>
<evidence type="ECO:0000313" key="1">
    <source>
        <dbReference type="EMBL" id="KDQ59364.1"/>
    </source>
</evidence>
<evidence type="ECO:0000313" key="2">
    <source>
        <dbReference type="Proteomes" id="UP000027265"/>
    </source>
</evidence>
<protein>
    <submittedName>
        <fullName evidence="1">Uncharacterized protein</fullName>
    </submittedName>
</protein>
<dbReference type="EMBL" id="KL197716">
    <property type="protein sequence ID" value="KDQ59364.1"/>
    <property type="molecule type" value="Genomic_DNA"/>
</dbReference>
<accession>A0A067PXA6</accession>
<reference evidence="2" key="1">
    <citation type="journal article" date="2014" name="Proc. Natl. Acad. Sci. U.S.A.">
        <title>Extensive sampling of basidiomycete genomes demonstrates inadequacy of the white-rot/brown-rot paradigm for wood decay fungi.</title>
        <authorList>
            <person name="Riley R."/>
            <person name="Salamov A.A."/>
            <person name="Brown D.W."/>
            <person name="Nagy L.G."/>
            <person name="Floudas D."/>
            <person name="Held B.W."/>
            <person name="Levasseur A."/>
            <person name="Lombard V."/>
            <person name="Morin E."/>
            <person name="Otillar R."/>
            <person name="Lindquist E.A."/>
            <person name="Sun H."/>
            <person name="LaButti K.M."/>
            <person name="Schmutz J."/>
            <person name="Jabbour D."/>
            <person name="Luo H."/>
            <person name="Baker S.E."/>
            <person name="Pisabarro A.G."/>
            <person name="Walton J.D."/>
            <person name="Blanchette R.A."/>
            <person name="Henrissat B."/>
            <person name="Martin F."/>
            <person name="Cullen D."/>
            <person name="Hibbett D.S."/>
            <person name="Grigoriev I.V."/>
        </authorList>
    </citation>
    <scope>NUCLEOTIDE SEQUENCE [LARGE SCALE GENOMIC DNA]</scope>
    <source>
        <strain evidence="2">MUCL 33604</strain>
    </source>
</reference>
<sequence>MLEEELRIVTRWTTTTPEFQNGLKVLHEWKYRRAIDNLEHLIVQRMFKLTKLGMSGLGYKLREKIGKALKACSEAIQKALDEYNRCAQLLDPPSQPLTWATVVEAVSLADFNLFQQSRQDIQHQDWAHPVHREAMNLYFSIKHACEELVHLNVEIRHLISFMVDEHIDYHGAIALYMICNLSLAHTLQTQWIYRQCINNVIVSRLLQTSELSGFTGLLQHGI</sequence>
<organism evidence="1 2">
    <name type="scientific">Jaapia argillacea MUCL 33604</name>
    <dbReference type="NCBI Taxonomy" id="933084"/>
    <lineage>
        <taxon>Eukaryota</taxon>
        <taxon>Fungi</taxon>
        <taxon>Dikarya</taxon>
        <taxon>Basidiomycota</taxon>
        <taxon>Agaricomycotina</taxon>
        <taxon>Agaricomycetes</taxon>
        <taxon>Agaricomycetidae</taxon>
        <taxon>Jaapiales</taxon>
        <taxon>Jaapiaceae</taxon>
        <taxon>Jaapia</taxon>
    </lineage>
</organism>
<dbReference type="InParanoid" id="A0A067PXA6"/>
<dbReference type="Proteomes" id="UP000027265">
    <property type="component" value="Unassembled WGS sequence"/>
</dbReference>
<keyword evidence="2" id="KW-1185">Reference proteome</keyword>
<proteinExistence type="predicted"/>
<dbReference type="OrthoDB" id="2676448at2759"/>
<gene>
    <name evidence="1" type="ORF">JAAARDRAFT_127473</name>
</gene>
<dbReference type="AlphaFoldDB" id="A0A067PXA6"/>